<comment type="caution">
    <text evidence="2">The sequence shown here is derived from an EMBL/GenBank/DDBJ whole genome shotgun (WGS) entry which is preliminary data.</text>
</comment>
<dbReference type="InterPro" id="IPR023393">
    <property type="entry name" value="START-like_dom_sf"/>
</dbReference>
<gene>
    <name evidence="2" type="ORF">WJX84_010133</name>
</gene>
<evidence type="ECO:0000256" key="1">
    <source>
        <dbReference type="SAM" id="MobiDB-lite"/>
    </source>
</evidence>
<dbReference type="EMBL" id="JALJOV010000125">
    <property type="protein sequence ID" value="KAK9866899.1"/>
    <property type="molecule type" value="Genomic_DNA"/>
</dbReference>
<protein>
    <submittedName>
        <fullName evidence="2">Uncharacterized protein</fullName>
    </submittedName>
</protein>
<dbReference type="AlphaFoldDB" id="A0AAW1TBN5"/>
<name>A0AAW1TBN5_9CHLO</name>
<evidence type="ECO:0000313" key="3">
    <source>
        <dbReference type="Proteomes" id="UP001485043"/>
    </source>
</evidence>
<dbReference type="Proteomes" id="UP001485043">
    <property type="component" value="Unassembled WGS sequence"/>
</dbReference>
<dbReference type="Gene3D" id="3.30.530.20">
    <property type="match status" value="1"/>
</dbReference>
<proteinExistence type="predicted"/>
<accession>A0AAW1TBN5</accession>
<reference evidence="2 3" key="1">
    <citation type="journal article" date="2024" name="Nat. Commun.">
        <title>Phylogenomics reveals the evolutionary origins of lichenization in chlorophyte algae.</title>
        <authorList>
            <person name="Puginier C."/>
            <person name="Libourel C."/>
            <person name="Otte J."/>
            <person name="Skaloud P."/>
            <person name="Haon M."/>
            <person name="Grisel S."/>
            <person name="Petersen M."/>
            <person name="Berrin J.G."/>
            <person name="Delaux P.M."/>
            <person name="Dal Grande F."/>
            <person name="Keller J."/>
        </authorList>
    </citation>
    <scope>NUCLEOTIDE SEQUENCE [LARGE SCALE GENOMIC DNA]</scope>
    <source>
        <strain evidence="2 3">SAG 2523</strain>
    </source>
</reference>
<keyword evidence="3" id="KW-1185">Reference proteome</keyword>
<evidence type="ECO:0000313" key="2">
    <source>
        <dbReference type="EMBL" id="KAK9866899.1"/>
    </source>
</evidence>
<feature type="region of interest" description="Disordered" evidence="1">
    <location>
        <begin position="31"/>
        <end position="52"/>
    </location>
</feature>
<feature type="compositionally biased region" description="Polar residues" evidence="1">
    <location>
        <begin position="253"/>
        <end position="269"/>
    </location>
</feature>
<dbReference type="SUPFAM" id="SSF55961">
    <property type="entry name" value="Bet v1-like"/>
    <property type="match status" value="1"/>
</dbReference>
<dbReference type="CDD" id="cd07812">
    <property type="entry name" value="SRPBCC"/>
    <property type="match status" value="1"/>
</dbReference>
<feature type="region of interest" description="Disordered" evidence="1">
    <location>
        <begin position="216"/>
        <end position="292"/>
    </location>
</feature>
<organism evidence="2 3">
    <name type="scientific">Apatococcus fuscideae</name>
    <dbReference type="NCBI Taxonomy" id="2026836"/>
    <lineage>
        <taxon>Eukaryota</taxon>
        <taxon>Viridiplantae</taxon>
        <taxon>Chlorophyta</taxon>
        <taxon>core chlorophytes</taxon>
        <taxon>Trebouxiophyceae</taxon>
        <taxon>Chlorellales</taxon>
        <taxon>Chlorellaceae</taxon>
        <taxon>Apatococcus</taxon>
    </lineage>
</organism>
<sequence>MGGGLSKITNAMGVKQLVDKAGLPLQVDEDFDNSHLQEPGKPPPPSPYTQTYDERHWFTGIRSAVTVPAPPLEVYNSLARDLHHVFKPMTECVDEVEGDDGQGRQQIFRVVRIPFRVAFVTGNLKLRLAVDQDQKAGRIHFEGLKEGRLISKFVATFTLDPPPGASATGEHTRVTLDCKIACKQLPPPPFKGLVKGVMVHKIDCCMLDLVDFHSEGEPTPKLSRKKSQQLSKQRSRNLPDGLGNGELEGSGYQVASSPGTSPIPESSSVHDGLKQQPAAVPVAAKRGATRTL</sequence>